<dbReference type="Pfam" id="PF01040">
    <property type="entry name" value="UbiA"/>
    <property type="match status" value="1"/>
</dbReference>
<feature type="transmembrane region" description="Helical" evidence="8">
    <location>
        <begin position="174"/>
        <end position="196"/>
    </location>
</feature>
<dbReference type="InterPro" id="IPR026046">
    <property type="entry name" value="UBIAD1"/>
</dbReference>
<evidence type="ECO:0000256" key="6">
    <source>
        <dbReference type="ARBA" id="ARBA00022989"/>
    </source>
</evidence>
<feature type="transmembrane region" description="Helical" evidence="8">
    <location>
        <begin position="37"/>
        <end position="55"/>
    </location>
</feature>
<dbReference type="CDD" id="cd13962">
    <property type="entry name" value="PT_UbiA_UBIAD1"/>
    <property type="match status" value="1"/>
</dbReference>
<dbReference type="Proteomes" id="UP001597199">
    <property type="component" value="Unassembled WGS sequence"/>
</dbReference>
<evidence type="ECO:0000256" key="2">
    <source>
        <dbReference type="ARBA" id="ARBA00004863"/>
    </source>
</evidence>
<dbReference type="InterPro" id="IPR044878">
    <property type="entry name" value="UbiA_sf"/>
</dbReference>
<evidence type="ECO:0000256" key="3">
    <source>
        <dbReference type="ARBA" id="ARBA00022428"/>
    </source>
</evidence>
<dbReference type="NCBIfam" id="NF004752">
    <property type="entry name" value="PRK06080.1-4"/>
    <property type="match status" value="1"/>
</dbReference>
<dbReference type="InterPro" id="IPR000537">
    <property type="entry name" value="UbiA_prenyltransferase"/>
</dbReference>
<feature type="transmembrane region" description="Helical" evidence="8">
    <location>
        <begin position="279"/>
        <end position="300"/>
    </location>
</feature>
<dbReference type="EMBL" id="JBHTOA010000016">
    <property type="protein sequence ID" value="MFD1398170.1"/>
    <property type="molecule type" value="Genomic_DNA"/>
</dbReference>
<keyword evidence="5 8" id="KW-0812">Transmembrane</keyword>
<sequence>MRPAVLFELVELKAKTASVFPFLLGTLYAWYHYHVLHLPELIIFFIAMLLFNMAVDANDNYQDYRRATKTQALAFREKTNIIGREHLNPRAIGWLIAAMMTVSAILGLWMVSRTGWPLLWLGLFSFAVGYGYAGGPRPISTTPFGEFFSGFTMGFVITLIAVYVNAFSQASLSAFAWPVFLASGLAQAAIAALLLANNIADEAEDKALGRRTIVYYLGRQKSLLLFKALYTAGYISLLLAVAAQALPKLALLAILTAPVVIKNVRGFEANPDKQKTFKLAVKNLLLTTLALVVAVGLGVWTHI</sequence>
<evidence type="ECO:0000256" key="5">
    <source>
        <dbReference type="ARBA" id="ARBA00022692"/>
    </source>
</evidence>
<feature type="transmembrane region" description="Helical" evidence="8">
    <location>
        <begin position="249"/>
        <end position="267"/>
    </location>
</feature>
<keyword evidence="7 8" id="KW-0472">Membrane</keyword>
<protein>
    <submittedName>
        <fullName evidence="9">1,4-dihydroxy-2-naphthoate polyprenyltransferase</fullName>
        <ecNumber evidence="9">2.5.1.74</ecNumber>
    </submittedName>
</protein>
<feature type="transmembrane region" description="Helical" evidence="8">
    <location>
        <begin position="117"/>
        <end position="135"/>
    </location>
</feature>
<feature type="transmembrane region" description="Helical" evidence="8">
    <location>
        <begin position="91"/>
        <end position="111"/>
    </location>
</feature>
<reference evidence="10" key="1">
    <citation type="journal article" date="2019" name="Int. J. Syst. Evol. Microbiol.">
        <title>The Global Catalogue of Microorganisms (GCM) 10K type strain sequencing project: providing services to taxonomists for standard genome sequencing and annotation.</title>
        <authorList>
            <consortium name="The Broad Institute Genomics Platform"/>
            <consortium name="The Broad Institute Genome Sequencing Center for Infectious Disease"/>
            <person name="Wu L."/>
            <person name="Ma J."/>
        </authorList>
    </citation>
    <scope>NUCLEOTIDE SEQUENCE [LARGE SCALE GENOMIC DNA]</scope>
    <source>
        <strain evidence="10">CCM 9110</strain>
    </source>
</reference>
<evidence type="ECO:0000256" key="1">
    <source>
        <dbReference type="ARBA" id="ARBA00004141"/>
    </source>
</evidence>
<comment type="pathway">
    <text evidence="2">Quinol/quinone metabolism; menaquinone biosynthesis.</text>
</comment>
<keyword evidence="4 9" id="KW-0808">Transferase</keyword>
<gene>
    <name evidence="9" type="ORF">ACFQ41_02480</name>
</gene>
<feature type="transmembrane region" description="Helical" evidence="8">
    <location>
        <begin position="224"/>
        <end position="243"/>
    </location>
</feature>
<evidence type="ECO:0000313" key="10">
    <source>
        <dbReference type="Proteomes" id="UP001597199"/>
    </source>
</evidence>
<dbReference type="PANTHER" id="PTHR13929">
    <property type="entry name" value="1,4-DIHYDROXY-2-NAPHTHOATE OCTAPRENYLTRANSFERASE"/>
    <property type="match status" value="1"/>
</dbReference>
<dbReference type="RefSeq" id="WP_204117955.1">
    <property type="nucleotide sequence ID" value="NZ_BOLV01000001.1"/>
</dbReference>
<dbReference type="PANTHER" id="PTHR13929:SF0">
    <property type="entry name" value="UBIA PRENYLTRANSFERASE DOMAIN-CONTAINING PROTEIN 1"/>
    <property type="match status" value="1"/>
</dbReference>
<evidence type="ECO:0000256" key="4">
    <source>
        <dbReference type="ARBA" id="ARBA00022679"/>
    </source>
</evidence>
<dbReference type="GO" id="GO:0046428">
    <property type="term" value="F:1,4-dihydroxy-2-naphthoate polyprenyltransferase activity"/>
    <property type="evidence" value="ECO:0007669"/>
    <property type="project" value="UniProtKB-EC"/>
</dbReference>
<feature type="transmembrane region" description="Helical" evidence="8">
    <location>
        <begin position="147"/>
        <end position="168"/>
    </location>
</feature>
<name>A0ABW4BEG2_9LACO</name>
<evidence type="ECO:0000313" key="9">
    <source>
        <dbReference type="EMBL" id="MFD1398170.1"/>
    </source>
</evidence>
<accession>A0ABW4BEG2</accession>
<comment type="subcellular location">
    <subcellularLocation>
        <location evidence="1">Membrane</location>
        <topology evidence="1">Multi-pass membrane protein</topology>
    </subcellularLocation>
</comment>
<dbReference type="Gene3D" id="1.10.357.140">
    <property type="entry name" value="UbiA prenyltransferase"/>
    <property type="match status" value="1"/>
</dbReference>
<comment type="caution">
    <text evidence="9">The sequence shown here is derived from an EMBL/GenBank/DDBJ whole genome shotgun (WGS) entry which is preliminary data.</text>
</comment>
<organism evidence="9 10">
    <name type="scientific">Lacticaseibacillus suilingensis</name>
    <dbReference type="NCBI Taxonomy" id="2799577"/>
    <lineage>
        <taxon>Bacteria</taxon>
        <taxon>Bacillati</taxon>
        <taxon>Bacillota</taxon>
        <taxon>Bacilli</taxon>
        <taxon>Lactobacillales</taxon>
        <taxon>Lactobacillaceae</taxon>
        <taxon>Lacticaseibacillus</taxon>
    </lineage>
</organism>
<proteinExistence type="predicted"/>
<dbReference type="PIRSF" id="PIRSF005355">
    <property type="entry name" value="UBIAD1"/>
    <property type="match status" value="1"/>
</dbReference>
<keyword evidence="10" id="KW-1185">Reference proteome</keyword>
<evidence type="ECO:0000256" key="7">
    <source>
        <dbReference type="ARBA" id="ARBA00023136"/>
    </source>
</evidence>
<evidence type="ECO:0000256" key="8">
    <source>
        <dbReference type="SAM" id="Phobius"/>
    </source>
</evidence>
<keyword evidence="6 8" id="KW-1133">Transmembrane helix</keyword>
<keyword evidence="3" id="KW-0474">Menaquinone biosynthesis</keyword>
<dbReference type="EC" id="2.5.1.74" evidence="9"/>